<dbReference type="EMBL" id="JAAIWM010000002">
    <property type="protein sequence ID" value="NEY71708.1"/>
    <property type="molecule type" value="Genomic_DNA"/>
</dbReference>
<evidence type="ECO:0000256" key="8">
    <source>
        <dbReference type="ARBA" id="ARBA00023209"/>
    </source>
</evidence>
<feature type="active site" description="Charge relay system; for autoendoproteolytic cleavage activity" evidence="12">
    <location>
        <position position="226"/>
    </location>
</feature>
<dbReference type="GO" id="GO:0004609">
    <property type="term" value="F:phosphatidylserine decarboxylase activity"/>
    <property type="evidence" value="ECO:0007669"/>
    <property type="project" value="UniProtKB-UniRule"/>
</dbReference>
<keyword evidence="4 12" id="KW-0210">Decarboxylase</keyword>
<evidence type="ECO:0000313" key="14">
    <source>
        <dbReference type="Proteomes" id="UP000481043"/>
    </source>
</evidence>
<dbReference type="NCBIfam" id="TIGR00163">
    <property type="entry name" value="PS_decarb"/>
    <property type="match status" value="1"/>
</dbReference>
<feature type="active site" description="Schiff-base intermediate with substrate; via pyruvic acid; for decarboxylase activity" evidence="12">
    <location>
        <position position="226"/>
    </location>
</feature>
<evidence type="ECO:0000256" key="11">
    <source>
        <dbReference type="ARBA" id="ARBA00023317"/>
    </source>
</evidence>
<feature type="active site" description="Charge relay system; for autoendoproteolytic cleavage activity" evidence="12">
    <location>
        <position position="86"/>
    </location>
</feature>
<name>A0A6M0Q9J1_9BACI</name>
<dbReference type="InterPro" id="IPR003817">
    <property type="entry name" value="PS_Dcarbxylase"/>
</dbReference>
<keyword evidence="2 12" id="KW-1003">Cell membrane</keyword>
<evidence type="ECO:0000256" key="1">
    <source>
        <dbReference type="ARBA" id="ARBA00005189"/>
    </source>
</evidence>
<dbReference type="GO" id="GO:0005886">
    <property type="term" value="C:plasma membrane"/>
    <property type="evidence" value="ECO:0007669"/>
    <property type="project" value="UniProtKB-SubCell"/>
</dbReference>
<dbReference type="EC" id="4.1.1.65" evidence="12"/>
<evidence type="ECO:0000256" key="2">
    <source>
        <dbReference type="ARBA" id="ARBA00022475"/>
    </source>
</evidence>
<keyword evidence="6 12" id="KW-0472">Membrane</keyword>
<gene>
    <name evidence="12" type="primary">psd</name>
    <name evidence="13" type="ORF">G4D63_08105</name>
</gene>
<keyword evidence="11 12" id="KW-0670">Pyruvate</keyword>
<feature type="site" description="Cleavage (non-hydrolytic); by autocatalysis" evidence="12">
    <location>
        <begin position="225"/>
        <end position="226"/>
    </location>
</feature>
<keyword evidence="8 12" id="KW-0594">Phospholipid biosynthesis</keyword>
<dbReference type="InterPro" id="IPR033177">
    <property type="entry name" value="PSD-B"/>
</dbReference>
<comment type="caution">
    <text evidence="13">The sequence shown here is derived from an EMBL/GenBank/DDBJ whole genome shotgun (WGS) entry which is preliminary data.</text>
</comment>
<evidence type="ECO:0000256" key="10">
    <source>
        <dbReference type="ARBA" id="ARBA00023264"/>
    </source>
</evidence>
<dbReference type="NCBIfam" id="NF002853">
    <property type="entry name" value="PRK03140.1"/>
    <property type="match status" value="1"/>
</dbReference>
<dbReference type="AlphaFoldDB" id="A0A6M0Q9J1"/>
<evidence type="ECO:0000256" key="6">
    <source>
        <dbReference type="ARBA" id="ARBA00023136"/>
    </source>
</evidence>
<dbReference type="Pfam" id="PF02666">
    <property type="entry name" value="PS_Dcarbxylase"/>
    <property type="match status" value="1"/>
</dbReference>
<reference evidence="13 14" key="1">
    <citation type="submission" date="2020-02" db="EMBL/GenBank/DDBJ databases">
        <title>Bacillus aquiflavi sp. nov., isolated from yellow water of strong flavor Chinese baijiu in Yibin region of China.</title>
        <authorList>
            <person name="Xie J."/>
        </authorList>
    </citation>
    <scope>NUCLEOTIDE SEQUENCE [LARGE SCALE GENOMIC DNA]</scope>
    <source>
        <strain evidence="13 14">SA4</strain>
    </source>
</reference>
<dbReference type="UniPathway" id="UPA00558">
    <property type="reaction ID" value="UER00616"/>
</dbReference>
<protein>
    <recommendedName>
        <fullName evidence="12">Phosphatidylserine decarboxylase proenzyme</fullName>
        <ecNumber evidence="12">4.1.1.65</ecNumber>
    </recommendedName>
    <component>
        <recommendedName>
            <fullName evidence="12">Phosphatidylserine decarboxylase alpha chain</fullName>
        </recommendedName>
    </component>
    <component>
        <recommendedName>
            <fullName evidence="12">Phosphatidylserine decarboxylase beta chain</fullName>
        </recommendedName>
    </component>
</protein>
<dbReference type="RefSeq" id="WP_163179142.1">
    <property type="nucleotide sequence ID" value="NZ_JAAIWM010000002.1"/>
</dbReference>
<keyword evidence="10 12" id="KW-1208">Phospholipid metabolism</keyword>
<dbReference type="PANTHER" id="PTHR10067">
    <property type="entry name" value="PHOSPHATIDYLSERINE DECARBOXYLASE"/>
    <property type="match status" value="1"/>
</dbReference>
<comment type="subcellular location">
    <subcellularLocation>
        <location evidence="12">Cell membrane</location>
        <topology evidence="12">Peripheral membrane protein</topology>
    </subcellularLocation>
</comment>
<evidence type="ECO:0000256" key="7">
    <source>
        <dbReference type="ARBA" id="ARBA00023145"/>
    </source>
</evidence>
<comment type="catalytic activity">
    <reaction evidence="12">
        <text>a 1,2-diacyl-sn-glycero-3-phospho-L-serine + H(+) = a 1,2-diacyl-sn-glycero-3-phosphoethanolamine + CO2</text>
        <dbReference type="Rhea" id="RHEA:20828"/>
        <dbReference type="ChEBI" id="CHEBI:15378"/>
        <dbReference type="ChEBI" id="CHEBI:16526"/>
        <dbReference type="ChEBI" id="CHEBI:57262"/>
        <dbReference type="ChEBI" id="CHEBI:64612"/>
        <dbReference type="EC" id="4.1.1.65"/>
    </reaction>
</comment>
<proteinExistence type="inferred from homology"/>
<dbReference type="Proteomes" id="UP000481043">
    <property type="component" value="Unassembled WGS sequence"/>
</dbReference>
<accession>A0A6M0Q9J1</accession>
<comment type="pathway">
    <text evidence="1">Lipid metabolism.</text>
</comment>
<feature type="chain" id="PRO_5027189409" description="Phosphatidylserine decarboxylase beta chain" evidence="12">
    <location>
        <begin position="1"/>
        <end position="225"/>
    </location>
</feature>
<comment type="function">
    <text evidence="12">Catalyzes the formation of phosphatidylethanolamine (PtdEtn) from phosphatidylserine (PtdSer).</text>
</comment>
<keyword evidence="3 12" id="KW-0444">Lipid biosynthesis</keyword>
<evidence type="ECO:0000313" key="13">
    <source>
        <dbReference type="EMBL" id="NEY71708.1"/>
    </source>
</evidence>
<keyword evidence="14" id="KW-1185">Reference proteome</keyword>
<organism evidence="13 14">
    <name type="scientific">Bacillus mesophilus</name>
    <dbReference type="NCBI Taxonomy" id="1808955"/>
    <lineage>
        <taxon>Bacteria</taxon>
        <taxon>Bacillati</taxon>
        <taxon>Bacillota</taxon>
        <taxon>Bacilli</taxon>
        <taxon>Bacillales</taxon>
        <taxon>Bacillaceae</taxon>
        <taxon>Bacillus</taxon>
    </lineage>
</organism>
<comment type="pathway">
    <text evidence="12">Phospholipid metabolism; phosphatidylethanolamine biosynthesis; phosphatidylethanolamine from CDP-diacylglycerol: step 2/2.</text>
</comment>
<keyword evidence="7 12" id="KW-0865">Zymogen</keyword>
<feature type="modified residue" description="Pyruvic acid (Ser); by autocatalysis" evidence="12">
    <location>
        <position position="226"/>
    </location>
</feature>
<evidence type="ECO:0000256" key="4">
    <source>
        <dbReference type="ARBA" id="ARBA00022793"/>
    </source>
</evidence>
<feature type="active site" description="Charge relay system; for autoendoproteolytic cleavage activity" evidence="12">
    <location>
        <position position="142"/>
    </location>
</feature>
<dbReference type="InterPro" id="IPR033178">
    <property type="entry name" value="PSD_type1_pro"/>
</dbReference>
<evidence type="ECO:0000256" key="3">
    <source>
        <dbReference type="ARBA" id="ARBA00022516"/>
    </source>
</evidence>
<dbReference type="PANTHER" id="PTHR10067:SF6">
    <property type="entry name" value="PHOSPHATIDYLSERINE DECARBOXYLASE PROENZYME, MITOCHONDRIAL"/>
    <property type="match status" value="1"/>
</dbReference>
<evidence type="ECO:0000256" key="5">
    <source>
        <dbReference type="ARBA" id="ARBA00023098"/>
    </source>
</evidence>
<sequence>MIKLFYRSLIELTNRPFLSKWLERLTRSKYSKVLIPSFTRVYKLNIEEMEKPISEYHTLHDLFTRKLKSTVRTVDTNPYSIISPVDGVLAEQGEITIDQTFVVKGKDYSIVEMLGEKEVATKYVEGKFVIIYLSPSHYHRIHTPISGKILSSWSLGTSSYPVNQWGILYGKSPFSKNFRVITEIQGDHTHMALVKVGAMFVNGIDLTHQGEHIEKGEEIAYFSFGSTVVLLFEKNTFTLSEEIKVGQEVKVGQPIGKITEDN</sequence>
<evidence type="ECO:0000256" key="9">
    <source>
        <dbReference type="ARBA" id="ARBA00023239"/>
    </source>
</evidence>
<evidence type="ECO:0000256" key="12">
    <source>
        <dbReference type="HAMAP-Rule" id="MF_00662"/>
    </source>
</evidence>
<comment type="similarity">
    <text evidence="12">Belongs to the phosphatidylserine decarboxylase family. PSD-B subfamily. Prokaryotic type I sub-subfamily.</text>
</comment>
<dbReference type="HAMAP" id="MF_00662">
    <property type="entry name" value="PS_decarb_PSD_B_type1"/>
    <property type="match status" value="1"/>
</dbReference>
<keyword evidence="9 12" id="KW-0456">Lyase</keyword>
<dbReference type="GO" id="GO:0006646">
    <property type="term" value="P:phosphatidylethanolamine biosynthetic process"/>
    <property type="evidence" value="ECO:0007669"/>
    <property type="project" value="UniProtKB-UniRule"/>
</dbReference>
<comment type="PTM">
    <text evidence="12">Is synthesized initially as an inactive proenzyme. Formation of the active enzyme involves a self-maturation process in which the active site pyruvoyl group is generated from an internal serine residue via an autocatalytic post-translational modification. Two non-identical subunits are generated from the proenzyme in this reaction, and the pyruvate is formed at the N-terminus of the alpha chain, which is derived from the carboxyl end of the proenzyme. The autoendoproteolytic cleavage occurs by a canonical serine protease mechanism, in which the side chain hydroxyl group of the serine supplies its oxygen atom to form the C-terminus of the beta chain, while the remainder of the serine residue undergoes an oxidative deamination to produce ammonia and the pyruvoyl prosthetic group on the alpha chain. During this reaction, the Ser that is part of the protease active site of the proenzyme becomes the pyruvoyl prosthetic group, which constitutes an essential element of the active site of the mature decarboxylase.</text>
</comment>
<comment type="subunit">
    <text evidence="12">Heterodimer of a large membrane-associated beta subunit and a small pyruvoyl-containing alpha subunit.</text>
</comment>
<feature type="chain" id="PRO_5027189410" description="Phosphatidylserine decarboxylase alpha chain" evidence="12">
    <location>
        <begin position="226"/>
        <end position="262"/>
    </location>
</feature>
<comment type="cofactor">
    <cofactor evidence="12">
        <name>pyruvate</name>
        <dbReference type="ChEBI" id="CHEBI:15361"/>
    </cofactor>
    <text evidence="12">Binds 1 pyruvoyl group covalently per subunit.</text>
</comment>
<keyword evidence="5 12" id="KW-0443">Lipid metabolism</keyword>